<protein>
    <submittedName>
        <fullName evidence="1">Uncharacterized protein</fullName>
    </submittedName>
</protein>
<organism evidence="1 2">
    <name type="scientific">Thamnocephalis sphaerospora</name>
    <dbReference type="NCBI Taxonomy" id="78915"/>
    <lineage>
        <taxon>Eukaryota</taxon>
        <taxon>Fungi</taxon>
        <taxon>Fungi incertae sedis</taxon>
        <taxon>Zoopagomycota</taxon>
        <taxon>Zoopagomycotina</taxon>
        <taxon>Zoopagomycetes</taxon>
        <taxon>Zoopagales</taxon>
        <taxon>Sigmoideomycetaceae</taxon>
        <taxon>Thamnocephalis</taxon>
    </lineage>
</organism>
<keyword evidence="2" id="KW-1185">Reference proteome</keyword>
<dbReference type="STRING" id="78915.A0A4P9XLQ3"/>
<feature type="non-terminal residue" evidence="1">
    <location>
        <position position="120"/>
    </location>
</feature>
<evidence type="ECO:0000313" key="2">
    <source>
        <dbReference type="Proteomes" id="UP000271241"/>
    </source>
</evidence>
<dbReference type="OrthoDB" id="2192888at2759"/>
<dbReference type="Proteomes" id="UP000271241">
    <property type="component" value="Unassembled WGS sequence"/>
</dbReference>
<proteinExistence type="predicted"/>
<name>A0A4P9XLQ3_9FUNG</name>
<accession>A0A4P9XLQ3</accession>
<dbReference type="EMBL" id="KZ992825">
    <property type="protein sequence ID" value="RKP06746.1"/>
    <property type="molecule type" value="Genomic_DNA"/>
</dbReference>
<dbReference type="AlphaFoldDB" id="A0A4P9XLQ3"/>
<reference evidence="2" key="1">
    <citation type="journal article" date="2018" name="Nat. Microbiol.">
        <title>Leveraging single-cell genomics to expand the fungal tree of life.</title>
        <authorList>
            <person name="Ahrendt S.R."/>
            <person name="Quandt C.A."/>
            <person name="Ciobanu D."/>
            <person name="Clum A."/>
            <person name="Salamov A."/>
            <person name="Andreopoulos B."/>
            <person name="Cheng J.F."/>
            <person name="Woyke T."/>
            <person name="Pelin A."/>
            <person name="Henrissat B."/>
            <person name="Reynolds N.K."/>
            <person name="Benny G.L."/>
            <person name="Smith M.E."/>
            <person name="James T.Y."/>
            <person name="Grigoriev I.V."/>
        </authorList>
    </citation>
    <scope>NUCLEOTIDE SEQUENCE [LARGE SCALE GENOMIC DNA]</scope>
    <source>
        <strain evidence="2">RSA 1356</strain>
    </source>
</reference>
<evidence type="ECO:0000313" key="1">
    <source>
        <dbReference type="EMBL" id="RKP06746.1"/>
    </source>
</evidence>
<sequence>MLTGNLRHNVAVQKVHWCILIFADPRFALSAVAAQAKRLLGTLFNIYSATPAESRGYILTVIQTYMGIISDVDVNATYRSVHQMLTKVLVDPAAAASAGMPDAGTLLDLAIGMIEQLDAA</sequence>
<gene>
    <name evidence="1" type="ORF">THASP1DRAFT_31439</name>
</gene>